<keyword evidence="5" id="KW-0349">Heme</keyword>
<accession>A0A836C465</accession>
<dbReference type="SMART" id="SM00698">
    <property type="entry name" value="MORN"/>
    <property type="match status" value="4"/>
</dbReference>
<dbReference type="FunFam" id="2.20.110.10:FF:000002">
    <property type="entry name" value="Phosphatidylinositol 4-phosphate 5-kinase 8"/>
    <property type="match status" value="1"/>
</dbReference>
<feature type="region of interest" description="Disordered" evidence="6">
    <location>
        <begin position="1"/>
        <end position="43"/>
    </location>
</feature>
<evidence type="ECO:0000256" key="3">
    <source>
        <dbReference type="ARBA" id="ARBA00022737"/>
    </source>
</evidence>
<organism evidence="7 8">
    <name type="scientific">Edaphochlamys debaryana</name>
    <dbReference type="NCBI Taxonomy" id="47281"/>
    <lineage>
        <taxon>Eukaryota</taxon>
        <taxon>Viridiplantae</taxon>
        <taxon>Chlorophyta</taxon>
        <taxon>core chlorophytes</taxon>
        <taxon>Chlorophyceae</taxon>
        <taxon>CS clade</taxon>
        <taxon>Chlamydomonadales</taxon>
        <taxon>Chlamydomonadales incertae sedis</taxon>
        <taxon>Edaphochlamys</taxon>
    </lineage>
</organism>
<feature type="binding site" description="proximal binding residue" evidence="5">
    <location>
        <position position="1190"/>
    </location>
    <ligand>
        <name>heme b</name>
        <dbReference type="ChEBI" id="CHEBI:60344"/>
    </ligand>
    <ligandPart>
        <name>Fe</name>
        <dbReference type="ChEBI" id="CHEBI:18248"/>
    </ligandPart>
</feature>
<dbReference type="Pfam" id="PF02493">
    <property type="entry name" value="MORN"/>
    <property type="match status" value="4"/>
</dbReference>
<keyword evidence="8" id="KW-1185">Reference proteome</keyword>
<dbReference type="GO" id="GO:0016020">
    <property type="term" value="C:membrane"/>
    <property type="evidence" value="ECO:0007669"/>
    <property type="project" value="UniProtKB-ARBA"/>
</dbReference>
<dbReference type="PANTHER" id="PTHR28657">
    <property type="entry name" value="INDOLEAMINE 2,3-DIOXYGENASE"/>
    <property type="match status" value="1"/>
</dbReference>
<dbReference type="GO" id="GO:0046872">
    <property type="term" value="F:metal ion binding"/>
    <property type="evidence" value="ECO:0007669"/>
    <property type="project" value="UniProtKB-KW"/>
</dbReference>
<dbReference type="GO" id="GO:0019441">
    <property type="term" value="P:L-tryptophan catabolic process to kynurenine"/>
    <property type="evidence" value="ECO:0007669"/>
    <property type="project" value="InterPro"/>
</dbReference>
<evidence type="ECO:0000313" key="8">
    <source>
        <dbReference type="Proteomes" id="UP000612055"/>
    </source>
</evidence>
<keyword evidence="4 5" id="KW-0408">Iron</keyword>
<dbReference type="OrthoDB" id="540174at2759"/>
<feature type="compositionally biased region" description="Low complexity" evidence="6">
    <location>
        <begin position="721"/>
        <end position="734"/>
    </location>
</feature>
<dbReference type="Pfam" id="PF01231">
    <property type="entry name" value="IDO"/>
    <property type="match status" value="1"/>
</dbReference>
<dbReference type="GO" id="GO:0020037">
    <property type="term" value="F:heme binding"/>
    <property type="evidence" value="ECO:0007669"/>
    <property type="project" value="InterPro"/>
</dbReference>
<dbReference type="Proteomes" id="UP000612055">
    <property type="component" value="Unassembled WGS sequence"/>
</dbReference>
<dbReference type="InterPro" id="IPR000898">
    <property type="entry name" value="Indolamine_dOase"/>
</dbReference>
<dbReference type="InterPro" id="IPR037217">
    <property type="entry name" value="Trp/Indoleamine_2_3_dOase-like"/>
</dbReference>
<feature type="region of interest" description="Disordered" evidence="6">
    <location>
        <begin position="490"/>
        <end position="526"/>
    </location>
</feature>
<keyword evidence="2 5" id="KW-0479">Metal-binding</keyword>
<evidence type="ECO:0000256" key="6">
    <source>
        <dbReference type="SAM" id="MobiDB-lite"/>
    </source>
</evidence>
<proteinExistence type="inferred from homology"/>
<dbReference type="SUPFAM" id="SSF140959">
    <property type="entry name" value="Indolic compounds 2,3-dioxygenase-like"/>
    <property type="match status" value="1"/>
</dbReference>
<name>A0A836C465_9CHLO</name>
<reference evidence="7" key="1">
    <citation type="journal article" date="2020" name="bioRxiv">
        <title>Comparative genomics of Chlamydomonas.</title>
        <authorList>
            <person name="Craig R.J."/>
            <person name="Hasan A.R."/>
            <person name="Ness R.W."/>
            <person name="Keightley P.D."/>
        </authorList>
    </citation>
    <scope>NUCLEOTIDE SEQUENCE</scope>
    <source>
        <strain evidence="7">CCAP 11/70</strain>
    </source>
</reference>
<comment type="caution">
    <text evidence="7">The sequence shown here is derived from an EMBL/GenBank/DDBJ whole genome shotgun (WGS) entry which is preliminary data.</text>
</comment>
<evidence type="ECO:0000256" key="5">
    <source>
        <dbReference type="PIRSR" id="PIRSR600898-1"/>
    </source>
</evidence>
<protein>
    <submittedName>
        <fullName evidence="7">Uncharacterized protein</fullName>
    </submittedName>
</protein>
<dbReference type="PANTHER" id="PTHR28657:SF5">
    <property type="entry name" value="INDOLEAMINE 2,3-DIOXYGENASE"/>
    <property type="match status" value="1"/>
</dbReference>
<sequence length="1231" mass="125362">MPNQVTMNRAASPPKPTLPRRSEPRSWNATTRERYPLTASLTGPGRAGKVGTLLGASGGRYEGEVLAGRPHGKGQYYIQKPGGAREWVLQYDGDWIQGRREGYGTRVYNTGETYAGDWVSNLRHGTGRYEYSNGDLYVGQWADDKRTGAGTMYMASGDIFVGNFLSDRREGMGTLFMMARQKKYVAEYVKDQPRCGSVLEIDDGDLVPLKGHLASLAAARRLDAASAGEAIARLPPLQLQQPAKVLAEQVVAVRRDRAHGSKALRAVQAASGTLSERDIEMLRHSYTLMAAGDGPDAGLLAHQLRELVVMAGLDPAAPATKALVEELMRRRAPATGRISFDSFMLVVSHFQDQAVAAAAAAAVDTAAAQATATLHATAGGRGVAAGTGMAHLLAGAAAVAAEKAAAARAEAGEDQVYDDGGYGQASGVAGDASEGVNASYYGEEHSTAEYGAMAAAYGSAADYNGGVAAAAELGPEEVAAEQMAALAAAQVPAATEEAEEQFTPEAGAGPEAEVEPQPEAEGSAVAAAAAEITPQASGSGVASRAGSAAGSVSGAAAAELAVQGSGSPRVASRAGSAAGSVSGAAAAAGLSAQPSGTGSPRVASRVGSAAGSVSGAAAAAAGLMVQGSGSPRVASRAGSVAGSVSGAAAAAEQGTGSPRVASRAGSVAGSVSGAAAAGQGTGSPRVASRAGSVAGSVSGAAAVQGTGSPRVASRVGSAAGSVAGSMSGAAPAAEGSGGGAPAPASRGASREASRQPSREASEAAAAAAGSRGGSQAGSVRASREGSRSSKGALNGRRVHLRAIATPFDLVTPERGFLPSTDPLRRLTLSAHDAAAAEWEAALADVPKLVLATVGAGGTGLAGSSSNGAGKRSPPVAGQGVLRRALASLPPFPTYRLLLPGSAQGAGASGNGGGVEHGAELWRAYMLISFLAHAYMWCEPGPPPSALPATLAVPWVRVAAALAMPPVLTYATFNLSNWRRLDPAQPLRLGNIVCLNNFMGGPDEEWFRLVHIDIEARAGRAVAGLEAMQAAAAQDDAEGVMAGLTAVAGALREMQATLSRMGEACDPYIYFQRVRTPMSGWRNNPDLPQGLIYEGVSEEPMQLYGETGAQSSVLHAFDAALGVRHDQVWLRDYLDSMVDHMPPPHRAFIRRLAAAQDTPACVRTFVTSRGGELREAYNDAVVEMEKFRAQHKAFAFNYIAKFARKEATGTGGSDFMPALSGYREDTARHVLP</sequence>
<dbReference type="AlphaFoldDB" id="A0A836C465"/>
<evidence type="ECO:0000256" key="2">
    <source>
        <dbReference type="ARBA" id="ARBA00022723"/>
    </source>
</evidence>
<evidence type="ECO:0000313" key="7">
    <source>
        <dbReference type="EMBL" id="KAG2498462.1"/>
    </source>
</evidence>
<dbReference type="Gene3D" id="2.20.110.10">
    <property type="entry name" value="Histone H3 K4-specific methyltransferase SET7/9 N-terminal domain"/>
    <property type="match status" value="2"/>
</dbReference>
<feature type="region of interest" description="Disordered" evidence="6">
    <location>
        <begin position="721"/>
        <end position="793"/>
    </location>
</feature>
<dbReference type="InterPro" id="IPR003409">
    <property type="entry name" value="MORN"/>
</dbReference>
<dbReference type="SUPFAM" id="SSF82185">
    <property type="entry name" value="Histone H3 K4-specific methyltransferase SET7/9 N-terminal domain"/>
    <property type="match status" value="1"/>
</dbReference>
<keyword evidence="3" id="KW-0677">Repeat</keyword>
<dbReference type="EMBL" id="JAEHOE010000010">
    <property type="protein sequence ID" value="KAG2498462.1"/>
    <property type="molecule type" value="Genomic_DNA"/>
</dbReference>
<evidence type="ECO:0000256" key="1">
    <source>
        <dbReference type="ARBA" id="ARBA00007119"/>
    </source>
</evidence>
<comment type="similarity">
    <text evidence="1">Belongs to the indoleamine 2,3-dioxygenase family.</text>
</comment>
<feature type="compositionally biased region" description="Basic and acidic residues" evidence="6">
    <location>
        <begin position="748"/>
        <end position="761"/>
    </location>
</feature>
<dbReference type="GO" id="GO:0016702">
    <property type="term" value="F:oxidoreductase activity, acting on single donors with incorporation of molecular oxygen, incorporation of two atoms of oxygen"/>
    <property type="evidence" value="ECO:0007669"/>
    <property type="project" value="UniProtKB-ARBA"/>
</dbReference>
<gene>
    <name evidence="7" type="ORF">HYH03_003716</name>
</gene>
<dbReference type="Gene3D" id="1.20.58.480">
    <property type="match status" value="1"/>
</dbReference>
<evidence type="ECO:0000256" key="4">
    <source>
        <dbReference type="ARBA" id="ARBA00023004"/>
    </source>
</evidence>